<evidence type="ECO:0000313" key="4">
    <source>
        <dbReference type="EMBL" id="HAB3532471.1"/>
    </source>
</evidence>
<reference evidence="2" key="3">
    <citation type="submission" date="2018-12" db="EMBL/GenBank/DDBJ databases">
        <authorList>
            <person name="Ashton P.M."/>
            <person name="Dallman T."/>
            <person name="Nair S."/>
            <person name="De Pinna E."/>
            <person name="Peters T."/>
            <person name="Grant K."/>
        </authorList>
    </citation>
    <scope>NUCLEOTIDE SEQUENCE</scope>
    <source>
        <strain evidence="3">116039</strain>
        <strain evidence="2">582921</strain>
    </source>
</reference>
<organism evidence="4">
    <name type="scientific">Salmonella typhimurium</name>
    <dbReference type="NCBI Taxonomy" id="90371"/>
    <lineage>
        <taxon>Bacteria</taxon>
        <taxon>Pseudomonadati</taxon>
        <taxon>Pseudomonadota</taxon>
        <taxon>Gammaproteobacteria</taxon>
        <taxon>Enterobacterales</taxon>
        <taxon>Enterobacteriaceae</taxon>
        <taxon>Salmonella</taxon>
    </lineage>
</organism>
<keyword evidence="1" id="KW-0614">Plasmid</keyword>
<accession>A0A077W6A4</accession>
<evidence type="ECO:0000313" key="2">
    <source>
        <dbReference type="EMBL" id="ECA5343208.1"/>
    </source>
</evidence>
<reference evidence="1" key="1">
    <citation type="journal article" date="2016" name="Sci. Rep.">
        <title>Isolation and plasmid characterization of carbapenemase (IMP-4) producing Salmonella enterica Typhimurium from cats.</title>
        <authorList>
            <person name="Abraham S."/>
            <person name="O'Dea M."/>
            <person name="Trott D.J."/>
            <person name="Abraham R.J."/>
            <person name="Hughes D."/>
            <person name="Pang S."/>
            <person name="McKew G."/>
            <person name="Cheong E.Y."/>
            <person name="Merlino J."/>
            <person name="Saputra S."/>
            <person name="Malik R."/>
            <person name="Gottlieb T."/>
        </authorList>
    </citation>
    <scope>NUCLEOTIDE SEQUENCE</scope>
    <source>
        <strain evidence="1">MU1</strain>
        <plasmid evidence="1">pIMP4-SEM1</plasmid>
    </source>
</reference>
<geneLocation type="plasmid" evidence="1">
    <name>pIMP4-SEM1</name>
</geneLocation>
<dbReference type="EMBL" id="AAHUQY010000028">
    <property type="protein sequence ID" value="ECA5343208.1"/>
    <property type="molecule type" value="Genomic_DNA"/>
</dbReference>
<reference evidence="4" key="4">
    <citation type="submission" date="2019-06" db="EMBL/GenBank/DDBJ databases">
        <authorList>
            <consortium name="NCBI Pathogen Detection Project"/>
        </authorList>
    </citation>
    <scope>NUCLEOTIDE SEQUENCE</scope>
    <source>
        <strain evidence="4">Salmonella enterica</strain>
    </source>
</reference>
<sequence>MTHTAVSQANSALQLPTVEHVYALLKANCKPDRFDGRDGPVWGQEYSWNLAKDRLQDLEKYGKAYVSRHEDRMGEGFSFGPDLLIIR</sequence>
<dbReference type="EMBL" id="KX810825">
    <property type="protein sequence ID" value="APA22917.1"/>
    <property type="molecule type" value="Genomic_DNA"/>
</dbReference>
<proteinExistence type="predicted"/>
<evidence type="ECO:0000313" key="3">
    <source>
        <dbReference type="EMBL" id="EDA7614706.1"/>
    </source>
</evidence>
<name>A0A077W6A4_SALTM</name>
<gene>
    <name evidence="3" type="ORF">A3V89_18250</name>
    <name evidence="2" type="ORF">ELS01_22790</name>
    <name evidence="4" type="ORF">GJE27_22075</name>
</gene>
<dbReference type="EMBL" id="AALLDS010000027">
    <property type="protein sequence ID" value="EDA7614706.1"/>
    <property type="molecule type" value="Genomic_DNA"/>
</dbReference>
<dbReference type="EMBL" id="DAAGLI010000024">
    <property type="protein sequence ID" value="HAB3532471.1"/>
    <property type="molecule type" value="Genomic_DNA"/>
</dbReference>
<dbReference type="RefSeq" id="WP_000149862.1">
    <property type="nucleotide sequence ID" value="NC_024983.1"/>
</dbReference>
<dbReference type="AlphaFoldDB" id="A0A077W6A4"/>
<reference evidence="4" key="2">
    <citation type="journal article" date="2018" name="Genome Biol.">
        <title>SKESA: strategic k-mer extension for scrupulous assemblies.</title>
        <authorList>
            <person name="Souvorov A."/>
            <person name="Agarwala R."/>
            <person name="Lipman D.J."/>
        </authorList>
    </citation>
    <scope>NUCLEOTIDE SEQUENCE</scope>
    <source>
        <strain evidence="4">Salmonella enterica</strain>
    </source>
</reference>
<protein>
    <submittedName>
        <fullName evidence="4">Uncharacterized protein</fullName>
    </submittedName>
</protein>
<evidence type="ECO:0000313" key="1">
    <source>
        <dbReference type="EMBL" id="APA22917.1"/>
    </source>
</evidence>